<dbReference type="Proteomes" id="UP000268059">
    <property type="component" value="Chromosome"/>
</dbReference>
<dbReference type="InterPro" id="IPR009492">
    <property type="entry name" value="TniQ"/>
</dbReference>
<reference evidence="2 3" key="1">
    <citation type="submission" date="2018-11" db="EMBL/GenBank/DDBJ databases">
        <title>Novel Erysipelotrichaceae bacterium isolated from small intestine of a swine.</title>
        <authorList>
            <person name="Kim J.S."/>
            <person name="Choe H."/>
            <person name="Lee Y.R."/>
            <person name="Kim K.M."/>
            <person name="Park D.S."/>
        </authorList>
    </citation>
    <scope>NUCLEOTIDE SEQUENCE [LARGE SCALE GENOMIC DNA]</scope>
    <source>
        <strain evidence="2 3">SG0102</strain>
    </source>
</reference>
<dbReference type="KEGG" id="ebm:SG0102_04840"/>
<dbReference type="Pfam" id="PF06527">
    <property type="entry name" value="TniQ"/>
    <property type="match status" value="1"/>
</dbReference>
<evidence type="ECO:0000259" key="1">
    <source>
        <dbReference type="Pfam" id="PF06527"/>
    </source>
</evidence>
<evidence type="ECO:0000313" key="2">
    <source>
        <dbReference type="EMBL" id="BBH25550.1"/>
    </source>
</evidence>
<accession>A0A3G9J314</accession>
<dbReference type="EMBL" id="AP019309">
    <property type="protein sequence ID" value="BBH25550.1"/>
    <property type="molecule type" value="Genomic_DNA"/>
</dbReference>
<organism evidence="2 3">
    <name type="scientific">Intestinibaculum porci</name>
    <dbReference type="NCBI Taxonomy" id="2487118"/>
    <lineage>
        <taxon>Bacteria</taxon>
        <taxon>Bacillati</taxon>
        <taxon>Bacillota</taxon>
        <taxon>Erysipelotrichia</taxon>
        <taxon>Erysipelotrichales</taxon>
        <taxon>Erysipelotrichaceae</taxon>
        <taxon>Intestinibaculum</taxon>
    </lineage>
</organism>
<evidence type="ECO:0000313" key="3">
    <source>
        <dbReference type="Proteomes" id="UP000268059"/>
    </source>
</evidence>
<dbReference type="RefSeq" id="WP_125118488.1">
    <property type="nucleotide sequence ID" value="NZ_AP019309.1"/>
</dbReference>
<gene>
    <name evidence="2" type="ORF">SG0102_04840</name>
</gene>
<dbReference type="AlphaFoldDB" id="A0A3G9J314"/>
<sequence length="796" mass="93407">MGFMLLNPKRMDDEILYSYILRLSATNGFPDASHFKDYINGGNMMGRPSYFRYDTFEYLGHIFSHIDGLDWSVFFSKSTIYPLIAPLLVSAKQGALLGNCFHQHNPLKYTPNKFITQLKICPECLKEMKQKYGFWWYLKSQNLPFVTTCEKHNCKLITYTGPKGHELEYELFAPLEAPANPQFDNFIREMSNQQLDCALEDLKPALVNAFDSIGLNVLQDRLVSNHLDKLIHNSLEYTRKRILPSYSEFNWADALILLYICFPEPENIPIPGYKQEEIRELQVASQGYHVFYPFRRNLIEMEHICCNTHFLTTPKAFLEGWECPTCLQNLSPNEMFKRMVEISGYGEYKVLSTFESLSKKVTIKHTICGQTYTILPRNFLFEHKRCPCNSQISIDQARQRITPMKLIRFNSTETDATFRCPECGKTFTTKYINYTRHPYCRICGNQKAPRNRSNQDFKQDLKKLVGTEYTLMGNYTNMNTPITLKHNKCKKEFTILPRDFFQGTRCPFCRKQMPDPTFYTYVNTVSIGVYKVIEKSKERYKVINTQTNESVTLTKAMILQELNKPTPSTVLPLERKDKYQNTNREDELKRYIQGHYKACDIIFIEDLKSFNQIPSNQLKSYLKKLIEKKFLKRITTGAYAYYNSYITVDDIINQKYINRKNQHIGFNYGDELAYNLGIIQKKPVISMIITNKESQLHGRNLKINGKAIKIKGCAFTITEENWQILQMVSLLESSYRFGWDIDQTILTFMKNHNYSADDFEKYITKPQIIKKFRRIINNAKKDERRSQRKSKEEYNR</sequence>
<proteinExistence type="predicted"/>
<protein>
    <recommendedName>
        <fullName evidence="1">TniQ domain-containing protein</fullName>
    </recommendedName>
</protein>
<feature type="domain" description="TniQ" evidence="1">
    <location>
        <begin position="7"/>
        <end position="156"/>
    </location>
</feature>
<keyword evidence="3" id="KW-1185">Reference proteome</keyword>
<name>A0A3G9J314_9FIRM</name>
<dbReference type="InParanoid" id="A0A3G9J314"/>
<dbReference type="OrthoDB" id="470139at2"/>